<evidence type="ECO:0000313" key="2">
    <source>
        <dbReference type="Proteomes" id="UP000184526"/>
    </source>
</evidence>
<dbReference type="Proteomes" id="UP000184526">
    <property type="component" value="Unassembled WGS sequence"/>
</dbReference>
<protein>
    <submittedName>
        <fullName evidence="1">Uncharacterized protein</fullName>
    </submittedName>
</protein>
<sequence>MRFKNILSSKMINDSYIPNKNSYGMVSSYSGPITNGSYDDNEGVIENMEEAIMEDEYLSESDKMKMANVCEGYNLNSGLNAEVNSQRSCSNCKYMNDNKCSKNIF</sequence>
<dbReference type="AlphaFoldDB" id="A0A1M5YMK1"/>
<dbReference type="EMBL" id="FQXP01000021">
    <property type="protein sequence ID" value="SHI13315.1"/>
    <property type="molecule type" value="Genomic_DNA"/>
</dbReference>
<proteinExistence type="predicted"/>
<dbReference type="RefSeq" id="WP_072832874.1">
    <property type="nucleotide sequence ID" value="NZ_FQXP01000021.1"/>
</dbReference>
<accession>A0A1M5YMK1</accession>
<name>A0A1M5YMK1_9CLOT</name>
<evidence type="ECO:0000313" key="1">
    <source>
        <dbReference type="EMBL" id="SHI13315.1"/>
    </source>
</evidence>
<reference evidence="1 2" key="1">
    <citation type="submission" date="2016-11" db="EMBL/GenBank/DDBJ databases">
        <authorList>
            <person name="Jaros S."/>
            <person name="Januszkiewicz K."/>
            <person name="Wedrychowicz H."/>
        </authorList>
    </citation>
    <scope>NUCLEOTIDE SEQUENCE [LARGE SCALE GENOMIC DNA]</scope>
    <source>
        <strain evidence="1 2">DSM 3089</strain>
    </source>
</reference>
<keyword evidence="2" id="KW-1185">Reference proteome</keyword>
<gene>
    <name evidence="1" type="ORF">SAMN02745196_03100</name>
</gene>
<organism evidence="1 2">
    <name type="scientific">Clostridium collagenovorans DSM 3089</name>
    <dbReference type="NCBI Taxonomy" id="1121306"/>
    <lineage>
        <taxon>Bacteria</taxon>
        <taxon>Bacillati</taxon>
        <taxon>Bacillota</taxon>
        <taxon>Clostridia</taxon>
        <taxon>Eubacteriales</taxon>
        <taxon>Clostridiaceae</taxon>
        <taxon>Clostridium</taxon>
    </lineage>
</organism>